<keyword evidence="1 4" id="KW-0808">Transferase</keyword>
<dbReference type="STRING" id="634430.SAMN04488241_1026"/>
<evidence type="ECO:0000256" key="3">
    <source>
        <dbReference type="ARBA" id="ARBA00023315"/>
    </source>
</evidence>
<dbReference type="Proteomes" id="UP000199586">
    <property type="component" value="Unassembled WGS sequence"/>
</dbReference>
<evidence type="ECO:0000313" key="5">
    <source>
        <dbReference type="Proteomes" id="UP000199586"/>
    </source>
</evidence>
<dbReference type="SUPFAM" id="SSF51161">
    <property type="entry name" value="Trimeric LpxA-like enzymes"/>
    <property type="match status" value="1"/>
</dbReference>
<keyword evidence="5" id="KW-1185">Reference proteome</keyword>
<dbReference type="PANTHER" id="PTHR23416:SF78">
    <property type="entry name" value="LIPOPOLYSACCHARIDE BIOSYNTHESIS O-ACETYL TRANSFERASE WBBJ-RELATED"/>
    <property type="match status" value="1"/>
</dbReference>
<dbReference type="AlphaFoldDB" id="A0A1I5QG53"/>
<dbReference type="InterPro" id="IPR051159">
    <property type="entry name" value="Hexapeptide_acetyltransf"/>
</dbReference>
<dbReference type="EMBL" id="FOXP01000002">
    <property type="protein sequence ID" value="SFP45031.1"/>
    <property type="molecule type" value="Genomic_DNA"/>
</dbReference>
<keyword evidence="2" id="KW-0677">Repeat</keyword>
<dbReference type="Pfam" id="PF00132">
    <property type="entry name" value="Hexapep"/>
    <property type="match status" value="1"/>
</dbReference>
<dbReference type="PANTHER" id="PTHR23416">
    <property type="entry name" value="SIALIC ACID SYNTHASE-RELATED"/>
    <property type="match status" value="1"/>
</dbReference>
<name>A0A1I5QG53_9SPHN</name>
<dbReference type="Gene3D" id="2.160.10.10">
    <property type="entry name" value="Hexapeptide repeat proteins"/>
    <property type="match status" value="1"/>
</dbReference>
<gene>
    <name evidence="4" type="ORF">SAMN04488241_1026</name>
</gene>
<dbReference type="GO" id="GO:0016746">
    <property type="term" value="F:acyltransferase activity"/>
    <property type="evidence" value="ECO:0007669"/>
    <property type="project" value="UniProtKB-KW"/>
</dbReference>
<organism evidence="4 5">
    <name type="scientific">Sphingomonas rubra</name>
    <dbReference type="NCBI Taxonomy" id="634430"/>
    <lineage>
        <taxon>Bacteria</taxon>
        <taxon>Pseudomonadati</taxon>
        <taxon>Pseudomonadota</taxon>
        <taxon>Alphaproteobacteria</taxon>
        <taxon>Sphingomonadales</taxon>
        <taxon>Sphingomonadaceae</taxon>
        <taxon>Sphingomonas</taxon>
    </lineage>
</organism>
<keyword evidence="3" id="KW-0012">Acyltransferase</keyword>
<dbReference type="CDD" id="cd04647">
    <property type="entry name" value="LbH_MAT_like"/>
    <property type="match status" value="1"/>
</dbReference>
<evidence type="ECO:0000256" key="2">
    <source>
        <dbReference type="ARBA" id="ARBA00022737"/>
    </source>
</evidence>
<proteinExistence type="predicted"/>
<sequence>MKFFTGWTGRSRRIEAHRRSRLHLEGEVVGTGRLEFGVQWPGRFYRESHLVLRRGGTLRVDGEFSIYSGATVTIGEGATLSLGSGYVNGDASISCFLDVRIGHGVAIGPEFMLIDDDRHQLSGTRGTSGPIVVGDHVWLGSRVTVLKGVTIGNGAVIAAGSVVTKDVAAGELWGGVPARHLRTVEWT</sequence>
<evidence type="ECO:0000313" key="4">
    <source>
        <dbReference type="EMBL" id="SFP45031.1"/>
    </source>
</evidence>
<dbReference type="InterPro" id="IPR018357">
    <property type="entry name" value="Hexapep_transf_CS"/>
</dbReference>
<dbReference type="InterPro" id="IPR011004">
    <property type="entry name" value="Trimer_LpxA-like_sf"/>
</dbReference>
<accession>A0A1I5QG53</accession>
<evidence type="ECO:0000256" key="1">
    <source>
        <dbReference type="ARBA" id="ARBA00022679"/>
    </source>
</evidence>
<protein>
    <submittedName>
        <fullName evidence="4">Acetyltransferase (Isoleucine patch superfamily)</fullName>
    </submittedName>
</protein>
<dbReference type="PROSITE" id="PS00101">
    <property type="entry name" value="HEXAPEP_TRANSFERASES"/>
    <property type="match status" value="1"/>
</dbReference>
<reference evidence="4 5" key="1">
    <citation type="submission" date="2016-10" db="EMBL/GenBank/DDBJ databases">
        <authorList>
            <person name="de Groot N.N."/>
        </authorList>
    </citation>
    <scope>NUCLEOTIDE SEQUENCE [LARGE SCALE GENOMIC DNA]</scope>
    <source>
        <strain evidence="4 5">CGMCC 1.9113</strain>
    </source>
</reference>
<dbReference type="InterPro" id="IPR001451">
    <property type="entry name" value="Hexapep"/>
</dbReference>